<dbReference type="EMBL" id="DXDD01000169">
    <property type="protein sequence ID" value="HIY61711.1"/>
    <property type="molecule type" value="Genomic_DNA"/>
</dbReference>
<evidence type="ECO:0000313" key="2">
    <source>
        <dbReference type="Proteomes" id="UP000824007"/>
    </source>
</evidence>
<accession>A0A9D1YRW6</accession>
<sequence>MEEWRKPFFGTNRRFVRASFLLPTGSFLIMEERRKPFFGTNQRFVPLVTFHGSGKYCC</sequence>
<reference evidence="1" key="1">
    <citation type="journal article" date="2021" name="PeerJ">
        <title>Extensive microbial diversity within the chicken gut microbiome revealed by metagenomics and culture.</title>
        <authorList>
            <person name="Gilroy R."/>
            <person name="Ravi A."/>
            <person name="Getino M."/>
            <person name="Pursley I."/>
            <person name="Horton D.L."/>
            <person name="Alikhan N.F."/>
            <person name="Baker D."/>
            <person name="Gharbi K."/>
            <person name="Hall N."/>
            <person name="Watson M."/>
            <person name="Adriaenssens E.M."/>
            <person name="Foster-Nyarko E."/>
            <person name="Jarju S."/>
            <person name="Secka A."/>
            <person name="Antonio M."/>
            <person name="Oren A."/>
            <person name="Chaudhuri R.R."/>
            <person name="La Ragione R."/>
            <person name="Hildebrand F."/>
            <person name="Pallen M.J."/>
        </authorList>
    </citation>
    <scope>NUCLEOTIDE SEQUENCE</scope>
    <source>
        <strain evidence="1">ChiSxjej3B15-24422</strain>
    </source>
</reference>
<name>A0A9D1YRW6_9FIRM</name>
<gene>
    <name evidence="1" type="ORF">H9831_13730</name>
</gene>
<dbReference type="Proteomes" id="UP000824007">
    <property type="component" value="Unassembled WGS sequence"/>
</dbReference>
<reference evidence="1" key="2">
    <citation type="submission" date="2021-04" db="EMBL/GenBank/DDBJ databases">
        <authorList>
            <person name="Gilroy R."/>
        </authorList>
    </citation>
    <scope>NUCLEOTIDE SEQUENCE</scope>
    <source>
        <strain evidence="1">ChiSxjej3B15-24422</strain>
    </source>
</reference>
<comment type="caution">
    <text evidence="1">The sequence shown here is derived from an EMBL/GenBank/DDBJ whole genome shotgun (WGS) entry which is preliminary data.</text>
</comment>
<organism evidence="1 2">
    <name type="scientific">Candidatus Eisenbergiella pullistercoris</name>
    <dbReference type="NCBI Taxonomy" id="2838555"/>
    <lineage>
        <taxon>Bacteria</taxon>
        <taxon>Bacillati</taxon>
        <taxon>Bacillota</taxon>
        <taxon>Clostridia</taxon>
        <taxon>Lachnospirales</taxon>
        <taxon>Lachnospiraceae</taxon>
        <taxon>Eisenbergiella</taxon>
    </lineage>
</organism>
<proteinExistence type="predicted"/>
<evidence type="ECO:0000313" key="1">
    <source>
        <dbReference type="EMBL" id="HIY61711.1"/>
    </source>
</evidence>
<protein>
    <submittedName>
        <fullName evidence="1">Uncharacterized protein</fullName>
    </submittedName>
</protein>
<dbReference type="AlphaFoldDB" id="A0A9D1YRW6"/>